<dbReference type="AlphaFoldDB" id="H3GYN4"/>
<dbReference type="SUPFAM" id="SSF53756">
    <property type="entry name" value="UDP-Glycosyltransferase/glycogen phosphorylase"/>
    <property type="match status" value="1"/>
</dbReference>
<organism evidence="1 2">
    <name type="scientific">Phytophthora ramorum</name>
    <name type="common">Sudden oak death agent</name>
    <dbReference type="NCBI Taxonomy" id="164328"/>
    <lineage>
        <taxon>Eukaryota</taxon>
        <taxon>Sar</taxon>
        <taxon>Stramenopiles</taxon>
        <taxon>Oomycota</taxon>
        <taxon>Peronosporomycetes</taxon>
        <taxon>Peronosporales</taxon>
        <taxon>Peronosporaceae</taxon>
        <taxon>Phytophthora</taxon>
    </lineage>
</organism>
<evidence type="ECO:0000313" key="2">
    <source>
        <dbReference type="Proteomes" id="UP000005238"/>
    </source>
</evidence>
<dbReference type="InParanoid" id="H3GYN4"/>
<dbReference type="Pfam" id="PF13692">
    <property type="entry name" value="Glyco_trans_1_4"/>
    <property type="match status" value="1"/>
</dbReference>
<dbReference type="EnsemblProtists" id="Phyra82830">
    <property type="protein sequence ID" value="Phyra82830"/>
    <property type="gene ID" value="Phyra82830"/>
</dbReference>
<accession>H3GYN4</accession>
<dbReference type="eggNOG" id="ENOG502RE1A">
    <property type="taxonomic scope" value="Eukaryota"/>
</dbReference>
<dbReference type="Gene3D" id="3.40.50.2000">
    <property type="entry name" value="Glycogen Phosphorylase B"/>
    <property type="match status" value="1"/>
</dbReference>
<keyword evidence="2" id="KW-1185">Reference proteome</keyword>
<dbReference type="EMBL" id="DS566075">
    <property type="status" value="NOT_ANNOTATED_CDS"/>
    <property type="molecule type" value="Genomic_DNA"/>
</dbReference>
<sequence>MTFFDSDLGREVDYFDLCPKTPMLFFDHHWEDLPTSEKWPKKKPVYMMPNIEMVELTAAHFWGVDAVLCKTKECYDRATQWYKQEGNPRNAKVFYTKHTSSDQALFARKRLGEYAVASKDFSDVKFLHTAGTSASKGTREVLECWTYTSGLPPIDVYIDRKPFYRLFPASYKMKIKRSLSPVNLHLGVVDGIKISKLTAEAAFFVNPSYSEGYGHYINQARASGGVIVTTDLPPMNELITANETGLLVPVTPQKHPMVMLGGKYKGSYGLKGVGGLVASFESSDVCHVIKNMLQSTTPDDRAAMGFNAKRQYHADTKHFTSAMQEVLSFAKGASPSG</sequence>
<reference evidence="2" key="1">
    <citation type="journal article" date="2006" name="Science">
        <title>Phytophthora genome sequences uncover evolutionary origins and mechanisms of pathogenesis.</title>
        <authorList>
            <person name="Tyler B.M."/>
            <person name="Tripathy S."/>
            <person name="Zhang X."/>
            <person name="Dehal P."/>
            <person name="Jiang R.H."/>
            <person name="Aerts A."/>
            <person name="Arredondo F.D."/>
            <person name="Baxter L."/>
            <person name="Bensasson D."/>
            <person name="Beynon J.L."/>
            <person name="Chapman J."/>
            <person name="Damasceno C.M."/>
            <person name="Dorrance A.E."/>
            <person name="Dou D."/>
            <person name="Dickerman A.W."/>
            <person name="Dubchak I.L."/>
            <person name="Garbelotto M."/>
            <person name="Gijzen M."/>
            <person name="Gordon S.G."/>
            <person name="Govers F."/>
            <person name="Grunwald N.J."/>
            <person name="Huang W."/>
            <person name="Ivors K.L."/>
            <person name="Jones R.W."/>
            <person name="Kamoun S."/>
            <person name="Krampis K."/>
            <person name="Lamour K.H."/>
            <person name="Lee M.K."/>
            <person name="McDonald W.H."/>
            <person name="Medina M."/>
            <person name="Meijer H.J."/>
            <person name="Nordberg E.K."/>
            <person name="Maclean D.J."/>
            <person name="Ospina-Giraldo M.D."/>
            <person name="Morris P.F."/>
            <person name="Phuntumart V."/>
            <person name="Putnam N.H."/>
            <person name="Rash S."/>
            <person name="Rose J.K."/>
            <person name="Sakihama Y."/>
            <person name="Salamov A.A."/>
            <person name="Savidor A."/>
            <person name="Scheuring C.F."/>
            <person name="Smith B.M."/>
            <person name="Sobral B.W."/>
            <person name="Terry A."/>
            <person name="Torto-Alalibo T.A."/>
            <person name="Win J."/>
            <person name="Xu Z."/>
            <person name="Zhang H."/>
            <person name="Grigoriev I.V."/>
            <person name="Rokhsar D.S."/>
            <person name="Boore J.L."/>
        </authorList>
    </citation>
    <scope>NUCLEOTIDE SEQUENCE [LARGE SCALE GENOMIC DNA]</scope>
    <source>
        <strain evidence="2">Pr102</strain>
    </source>
</reference>
<dbReference type="VEuPathDB" id="FungiDB:KRP22_13896"/>
<dbReference type="HOGENOM" id="CLU_023769_0_0_1"/>
<protein>
    <submittedName>
        <fullName evidence="1">Uncharacterized protein</fullName>
    </submittedName>
</protein>
<proteinExistence type="predicted"/>
<name>H3GYN4_PHYRM</name>
<dbReference type="Proteomes" id="UP000005238">
    <property type="component" value="Unassembled WGS sequence"/>
</dbReference>
<reference evidence="1" key="2">
    <citation type="submission" date="2015-06" db="UniProtKB">
        <authorList>
            <consortium name="EnsemblProtists"/>
        </authorList>
    </citation>
    <scope>IDENTIFICATION</scope>
    <source>
        <strain evidence="1">Pr102</strain>
    </source>
</reference>
<dbReference type="VEuPathDB" id="FungiDB:KRP23_9452"/>
<evidence type="ECO:0000313" key="1">
    <source>
        <dbReference type="EnsemblProtists" id="Phyra82830"/>
    </source>
</evidence>